<feature type="region of interest" description="Disordered" evidence="10">
    <location>
        <begin position="1"/>
        <end position="87"/>
    </location>
</feature>
<dbReference type="GO" id="GO:0046103">
    <property type="term" value="P:inosine biosynthetic process"/>
    <property type="evidence" value="ECO:0007669"/>
    <property type="project" value="TreeGrafter"/>
</dbReference>
<comment type="catalytic activity">
    <reaction evidence="9">
        <text>adenosine + H2O + H(+) = inosine + NH4(+)</text>
        <dbReference type="Rhea" id="RHEA:24408"/>
        <dbReference type="ChEBI" id="CHEBI:15377"/>
        <dbReference type="ChEBI" id="CHEBI:15378"/>
        <dbReference type="ChEBI" id="CHEBI:16335"/>
        <dbReference type="ChEBI" id="CHEBI:17596"/>
        <dbReference type="ChEBI" id="CHEBI:28938"/>
        <dbReference type="EC" id="3.5.4.4"/>
    </reaction>
</comment>
<keyword evidence="7" id="KW-0732">Signal</keyword>
<dbReference type="EMBL" id="AXCR01000005">
    <property type="protein sequence ID" value="KJR86924.1"/>
    <property type="molecule type" value="Genomic_DNA"/>
</dbReference>
<dbReference type="SUPFAM" id="SSF51556">
    <property type="entry name" value="Metallo-dependent hydrolases"/>
    <property type="match status" value="1"/>
</dbReference>
<dbReference type="OrthoDB" id="7202371at2759"/>
<dbReference type="AlphaFoldDB" id="A0A0F2MCV5"/>
<dbReference type="PANTHER" id="PTHR11409:SF37">
    <property type="entry name" value="ADENOSINE DEAMINASE DOMAIN-CONTAINING PROTEIN"/>
    <property type="match status" value="1"/>
</dbReference>
<evidence type="ECO:0000313" key="13">
    <source>
        <dbReference type="Proteomes" id="UP000033710"/>
    </source>
</evidence>
<dbReference type="GeneID" id="27663703"/>
<feature type="compositionally biased region" description="Low complexity" evidence="10">
    <location>
        <begin position="19"/>
        <end position="35"/>
    </location>
</feature>
<feature type="domain" description="Adenosine deaminase" evidence="11">
    <location>
        <begin position="372"/>
        <end position="673"/>
    </location>
</feature>
<evidence type="ECO:0000256" key="6">
    <source>
        <dbReference type="ARBA" id="ARBA00022723"/>
    </source>
</evidence>
<dbReference type="Pfam" id="PF00962">
    <property type="entry name" value="A_deaminase"/>
    <property type="match status" value="1"/>
</dbReference>
<proteinExistence type="inferred from homology"/>
<evidence type="ECO:0000259" key="11">
    <source>
        <dbReference type="Pfam" id="PF00962"/>
    </source>
</evidence>
<keyword evidence="6" id="KW-0479">Metal-binding</keyword>
<gene>
    <name evidence="12" type="ORF">SPSK_01515</name>
</gene>
<evidence type="ECO:0000256" key="10">
    <source>
        <dbReference type="SAM" id="MobiDB-lite"/>
    </source>
</evidence>
<sequence>MSSFFSLGRHKNTTSPTAQSLQFQTHPQQQQHSHPQPQPQPLQPANNLIGQKRSGSARRRLSKRERVSRNNPERQGPITRSRDVNKTIGLGAISTSPFNMTFGSDAPAPAGSGLKAAATTAAAPLATPASPPPAAAVKHTNNIQHTPEILQLREAYNVQRHRVADDEAAYAFDHVCRVNATQAERLANDVLLRLKQEDQELVFNGAGLQTGYGSQEHARFAGDHYLTNVSLIQKTKVLQAARKMPKGAHLHIHYNACLAPTVLLNLAAKMDRMFIMSSKKLLFGKEDPETGKMDGSMDDSNFFLSAISFSILAPEKERPGNLFSEEYKENQTMPFRQFLAEFPADKIGKSAMDWLAHKLVFSAEETYDIPQTAAGAWQRFNDRTKMMKGLFNYETAYREYTKLFLQDLLDDNIQYAEIRPNFMTNNQLWNDEGTKQVDNAGIVTIITDACDEFVARNAANFKAGVAGAKKNFDGIKIIYCTPRSFQRTQVRAALAECIEFKKRWPQYIAGFDLVGEEGQGKSLNFFVSEFLEFKENCKAEGLDIPFLFHCGETLSIGTSVDGNVVDALLLGAKRIGHGFALPRHPVVLERMKQRNVCVEVCPISNEVLGLTPRISGHAVYDLLARNFPCTVNSDNGTLFQSSLSHDFYQVLVGKADMGLYGWRQLAEWSLTHACFTTPDDLARARAHWLDEWQDFVLWLLREFDSANPETQAVLRELALAGDKTGVAKPAPVEADRSRL</sequence>
<comment type="cofactor">
    <cofactor evidence="1">
        <name>Zn(2+)</name>
        <dbReference type="ChEBI" id="CHEBI:29105"/>
    </cofactor>
</comment>
<dbReference type="FunFam" id="3.20.20.140:FF:000017">
    <property type="entry name" value="Adenosine deaminase 2"/>
    <property type="match status" value="1"/>
</dbReference>
<accession>A0A0F2MCV5</accession>
<dbReference type="VEuPathDB" id="FungiDB:SPSK_01515"/>
<dbReference type="GO" id="GO:0006154">
    <property type="term" value="P:adenosine catabolic process"/>
    <property type="evidence" value="ECO:0007669"/>
    <property type="project" value="TreeGrafter"/>
</dbReference>
<dbReference type="EC" id="3.5.4.4" evidence="4"/>
<evidence type="ECO:0000256" key="7">
    <source>
        <dbReference type="ARBA" id="ARBA00022729"/>
    </source>
</evidence>
<dbReference type="PANTHER" id="PTHR11409">
    <property type="entry name" value="ADENOSINE DEAMINASE"/>
    <property type="match status" value="1"/>
</dbReference>
<evidence type="ECO:0000256" key="4">
    <source>
        <dbReference type="ARBA" id="ARBA00012784"/>
    </source>
</evidence>
<evidence type="ECO:0000313" key="12">
    <source>
        <dbReference type="EMBL" id="KJR86924.1"/>
    </source>
</evidence>
<evidence type="ECO:0000256" key="5">
    <source>
        <dbReference type="ARBA" id="ARBA00022525"/>
    </source>
</evidence>
<name>A0A0F2MCV5_SPOSC</name>
<protein>
    <recommendedName>
        <fullName evidence="4">adenosine deaminase</fullName>
        <ecNumber evidence="4">3.5.4.4</ecNumber>
    </recommendedName>
</protein>
<reference evidence="12 13" key="1">
    <citation type="journal article" date="2014" name="BMC Genomics">
        <title>Comparative genomics of the major fungal agents of human and animal Sporotrichosis: Sporothrix schenckii and Sporothrix brasiliensis.</title>
        <authorList>
            <person name="Teixeira M.M."/>
            <person name="de Almeida L.G."/>
            <person name="Kubitschek-Barreira P."/>
            <person name="Alves F.L."/>
            <person name="Kioshima E.S."/>
            <person name="Abadio A.K."/>
            <person name="Fernandes L."/>
            <person name="Derengowski L.S."/>
            <person name="Ferreira K.S."/>
            <person name="Souza R.C."/>
            <person name="Ruiz J.C."/>
            <person name="de Andrade N.C."/>
            <person name="Paes H.C."/>
            <person name="Nicola A.M."/>
            <person name="Albuquerque P."/>
            <person name="Gerber A.L."/>
            <person name="Martins V.P."/>
            <person name="Peconick L.D."/>
            <person name="Neto A.V."/>
            <person name="Chaucanez C.B."/>
            <person name="Silva P.A."/>
            <person name="Cunha O.L."/>
            <person name="de Oliveira F.F."/>
            <person name="dos Santos T.C."/>
            <person name="Barros A.L."/>
            <person name="Soares M.A."/>
            <person name="de Oliveira L.M."/>
            <person name="Marini M.M."/>
            <person name="Villalobos-Duno H."/>
            <person name="Cunha M.M."/>
            <person name="de Hoog S."/>
            <person name="da Silveira J.F."/>
            <person name="Henrissat B."/>
            <person name="Nino-Vega G.A."/>
            <person name="Cisalpino P.S."/>
            <person name="Mora-Montes H.M."/>
            <person name="Almeida S.R."/>
            <person name="Stajich J.E."/>
            <person name="Lopes-Bezerra L.M."/>
            <person name="Vasconcelos A.T."/>
            <person name="Felipe M.S."/>
        </authorList>
    </citation>
    <scope>NUCLEOTIDE SEQUENCE [LARGE SCALE GENOMIC DNA]</scope>
    <source>
        <strain evidence="12 13">1099-18</strain>
    </source>
</reference>
<comment type="caution">
    <text evidence="12">The sequence shown here is derived from an EMBL/GenBank/DDBJ whole genome shotgun (WGS) entry which is preliminary data.</text>
</comment>
<keyword evidence="8" id="KW-0378">Hydrolase</keyword>
<evidence type="ECO:0000256" key="3">
    <source>
        <dbReference type="ARBA" id="ARBA00006083"/>
    </source>
</evidence>
<organism evidence="12 13">
    <name type="scientific">Sporothrix schenckii 1099-18</name>
    <dbReference type="NCBI Taxonomy" id="1397361"/>
    <lineage>
        <taxon>Eukaryota</taxon>
        <taxon>Fungi</taxon>
        <taxon>Dikarya</taxon>
        <taxon>Ascomycota</taxon>
        <taxon>Pezizomycotina</taxon>
        <taxon>Sordariomycetes</taxon>
        <taxon>Sordariomycetidae</taxon>
        <taxon>Ophiostomatales</taxon>
        <taxon>Ophiostomataceae</taxon>
        <taxon>Sporothrix</taxon>
    </lineage>
</organism>
<dbReference type="GO" id="GO:0004000">
    <property type="term" value="F:adenosine deaminase activity"/>
    <property type="evidence" value="ECO:0007669"/>
    <property type="project" value="TreeGrafter"/>
</dbReference>
<evidence type="ECO:0000256" key="8">
    <source>
        <dbReference type="ARBA" id="ARBA00022801"/>
    </source>
</evidence>
<dbReference type="GO" id="GO:0005576">
    <property type="term" value="C:extracellular region"/>
    <property type="evidence" value="ECO:0007669"/>
    <property type="project" value="UniProtKB-SubCell"/>
</dbReference>
<keyword evidence="5" id="KW-0964">Secreted</keyword>
<dbReference type="InterPro" id="IPR006330">
    <property type="entry name" value="Ado/ade_deaminase"/>
</dbReference>
<dbReference type="Proteomes" id="UP000033710">
    <property type="component" value="Unassembled WGS sequence"/>
</dbReference>
<comment type="subcellular location">
    <subcellularLocation>
        <location evidence="2">Secreted</location>
    </subcellularLocation>
</comment>
<dbReference type="Gene3D" id="3.20.20.140">
    <property type="entry name" value="Metal-dependent hydrolases"/>
    <property type="match status" value="1"/>
</dbReference>
<evidence type="ECO:0000256" key="2">
    <source>
        <dbReference type="ARBA" id="ARBA00004613"/>
    </source>
</evidence>
<dbReference type="KEGG" id="ssck:SPSK_01515"/>
<dbReference type="GO" id="GO:0046872">
    <property type="term" value="F:metal ion binding"/>
    <property type="evidence" value="ECO:0007669"/>
    <property type="project" value="UniProtKB-KW"/>
</dbReference>
<evidence type="ECO:0000256" key="9">
    <source>
        <dbReference type="ARBA" id="ARBA00047764"/>
    </source>
</evidence>
<dbReference type="RefSeq" id="XP_016589600.1">
    <property type="nucleotide sequence ID" value="XM_016728426.1"/>
</dbReference>
<comment type="similarity">
    <text evidence="3">Belongs to the metallo-dependent hydrolases superfamily. Adenosine and AMP deaminases family. ADGF subfamily.</text>
</comment>
<evidence type="ECO:0000256" key="1">
    <source>
        <dbReference type="ARBA" id="ARBA00001947"/>
    </source>
</evidence>
<dbReference type="InterPro" id="IPR001365">
    <property type="entry name" value="A_deaminase_dom"/>
</dbReference>
<reference evidence="12 13" key="2">
    <citation type="journal article" date="2015" name="Eukaryot. Cell">
        <title>Asexual propagation of a virulent clone complex in a human and feline outbreak of sporotrichosis.</title>
        <authorList>
            <person name="Teixeira Mde M."/>
            <person name="Rodrigues A.M."/>
            <person name="Tsui C.K."/>
            <person name="de Almeida L.G."/>
            <person name="Van Diepeningen A.D."/>
            <person name="van den Ende B.G."/>
            <person name="Fernandes G.F."/>
            <person name="Kano R."/>
            <person name="Hamelin R.C."/>
            <person name="Lopes-Bezerra L.M."/>
            <person name="Vasconcelos A.T."/>
            <person name="de Hoog S."/>
            <person name="de Camargo Z.P."/>
            <person name="Felipe M.S."/>
        </authorList>
    </citation>
    <scope>NUCLEOTIDE SEQUENCE [LARGE SCALE GENOMIC DNA]</scope>
    <source>
        <strain evidence="12 13">1099-18</strain>
    </source>
</reference>
<dbReference type="InterPro" id="IPR032466">
    <property type="entry name" value="Metal_Hydrolase"/>
</dbReference>